<feature type="coiled-coil region" evidence="1">
    <location>
        <begin position="202"/>
        <end position="254"/>
    </location>
</feature>
<proteinExistence type="predicted"/>
<protein>
    <submittedName>
        <fullName evidence="2">12414_t:CDS:1</fullName>
    </submittedName>
</protein>
<accession>A0A9N9AD13</accession>
<dbReference type="AlphaFoldDB" id="A0A9N9AD13"/>
<keyword evidence="3" id="KW-1185">Reference proteome</keyword>
<keyword evidence="1" id="KW-0175">Coiled coil</keyword>
<name>A0A9N9AD13_9GLOM</name>
<comment type="caution">
    <text evidence="2">The sequence shown here is derived from an EMBL/GenBank/DDBJ whole genome shotgun (WGS) entry which is preliminary data.</text>
</comment>
<evidence type="ECO:0000256" key="1">
    <source>
        <dbReference type="SAM" id="Coils"/>
    </source>
</evidence>
<dbReference type="Proteomes" id="UP000789831">
    <property type="component" value="Unassembled WGS sequence"/>
</dbReference>
<sequence length="290" mass="34264">MKVPPPAPPVLSQYRHAKSFTSSHRQVPTHNNQNNYNGSKCNVEDYFSNCSVANSRFAKFGKRQRFKASRLPLAATPPRQIQRTSSKYDLVNDIQQQQQQQYPRGYVQQLSNPNHQDGMEVNELMLSLAALLKKRESQIAKSMDTRFEISKSTIVEMMKRYLEKEERMMSKVATEYKTRMDEQDEQKVGWLKKLQLGFEEYQKKTEDLLEALEKNYTESLRDRREFDKEIEKISREQEQEIAQIQEKIHDSSQHIRHTLAAAAKALFFSYYSALYSFRHYFFDSRNLVFF</sequence>
<evidence type="ECO:0000313" key="3">
    <source>
        <dbReference type="Proteomes" id="UP000789831"/>
    </source>
</evidence>
<dbReference type="EMBL" id="CAJVPL010000721">
    <property type="protein sequence ID" value="CAG8524368.1"/>
    <property type="molecule type" value="Genomic_DNA"/>
</dbReference>
<gene>
    <name evidence="2" type="ORF">AGERDE_LOCUS5401</name>
</gene>
<evidence type="ECO:0000313" key="2">
    <source>
        <dbReference type="EMBL" id="CAG8524368.1"/>
    </source>
</evidence>
<dbReference type="OrthoDB" id="2397884at2759"/>
<organism evidence="2 3">
    <name type="scientific">Ambispora gerdemannii</name>
    <dbReference type="NCBI Taxonomy" id="144530"/>
    <lineage>
        <taxon>Eukaryota</taxon>
        <taxon>Fungi</taxon>
        <taxon>Fungi incertae sedis</taxon>
        <taxon>Mucoromycota</taxon>
        <taxon>Glomeromycotina</taxon>
        <taxon>Glomeromycetes</taxon>
        <taxon>Archaeosporales</taxon>
        <taxon>Ambisporaceae</taxon>
        <taxon>Ambispora</taxon>
    </lineage>
</organism>
<reference evidence="2" key="1">
    <citation type="submission" date="2021-06" db="EMBL/GenBank/DDBJ databases">
        <authorList>
            <person name="Kallberg Y."/>
            <person name="Tangrot J."/>
            <person name="Rosling A."/>
        </authorList>
    </citation>
    <scope>NUCLEOTIDE SEQUENCE</scope>
    <source>
        <strain evidence="2">MT106</strain>
    </source>
</reference>